<proteinExistence type="predicted"/>
<evidence type="ECO:0000313" key="3">
    <source>
        <dbReference type="Proteomes" id="UP001056384"/>
    </source>
</evidence>
<evidence type="ECO:0000259" key="1">
    <source>
        <dbReference type="Pfam" id="PF12697"/>
    </source>
</evidence>
<dbReference type="InterPro" id="IPR000073">
    <property type="entry name" value="AB_hydrolase_1"/>
</dbReference>
<reference evidence="2" key="1">
    <citation type="submission" date="2022-06" db="EMBL/GenBank/DDBJ databases">
        <title>Complete genome sequences of two strains of the flax pathogen Septoria linicola.</title>
        <authorList>
            <person name="Lapalu N."/>
            <person name="Simon A."/>
            <person name="Demenou B."/>
            <person name="Paumier D."/>
            <person name="Guillot M.-P."/>
            <person name="Gout L."/>
            <person name="Valade R."/>
        </authorList>
    </citation>
    <scope>NUCLEOTIDE SEQUENCE</scope>
    <source>
        <strain evidence="2">SE15195</strain>
    </source>
</reference>
<keyword evidence="3" id="KW-1185">Reference proteome</keyword>
<dbReference type="AlphaFoldDB" id="A0A9Q9EHR6"/>
<dbReference type="Proteomes" id="UP001056384">
    <property type="component" value="Chromosome 2"/>
</dbReference>
<dbReference type="PANTHER" id="PTHR37017:SF11">
    <property type="entry name" value="ESTERASE_LIPASE_THIOESTERASE DOMAIN-CONTAINING PROTEIN"/>
    <property type="match status" value="1"/>
</dbReference>
<keyword evidence="2" id="KW-0378">Hydrolase</keyword>
<accession>A0A9Q9EHR6</accession>
<evidence type="ECO:0000313" key="2">
    <source>
        <dbReference type="EMBL" id="USW49578.1"/>
    </source>
</evidence>
<name>A0A9Q9EHR6_9PEZI</name>
<gene>
    <name evidence="2" type="ORF">Slin15195_G028970</name>
</gene>
<organism evidence="2 3">
    <name type="scientific">Septoria linicola</name>
    <dbReference type="NCBI Taxonomy" id="215465"/>
    <lineage>
        <taxon>Eukaryota</taxon>
        <taxon>Fungi</taxon>
        <taxon>Dikarya</taxon>
        <taxon>Ascomycota</taxon>
        <taxon>Pezizomycotina</taxon>
        <taxon>Dothideomycetes</taxon>
        <taxon>Dothideomycetidae</taxon>
        <taxon>Mycosphaerellales</taxon>
        <taxon>Mycosphaerellaceae</taxon>
        <taxon>Septoria</taxon>
    </lineage>
</organism>
<dbReference type="EMBL" id="CP099419">
    <property type="protein sequence ID" value="USW49578.1"/>
    <property type="molecule type" value="Genomic_DNA"/>
</dbReference>
<sequence length="248" mass="27069">MSKPHFVLVHGAFHRAWHLQLLVERLEKAGYTVSTLDLPSVNQDIAKVPREGGLRADIDAIKAVIEDVALQSAQIIPVFHSYGGVPGGEAAAELSEAAKKKVQRLVYMCAFVIQQGTAVTTASKGQVAPWAALEGHAVVVPDPIPVFYQNTESGLAKDAADHVCPQVYSALTELTQHAPWTTFPCTYIHTTEDNAVPFWVQEAFLATLSPEERVKWQIAKIEGDHSPFLTKPDECAQLLQDIALRPTA</sequence>
<dbReference type="Gene3D" id="3.40.50.1820">
    <property type="entry name" value="alpha/beta hydrolase"/>
    <property type="match status" value="1"/>
</dbReference>
<feature type="domain" description="AB hydrolase-1" evidence="1">
    <location>
        <begin position="6"/>
        <end position="237"/>
    </location>
</feature>
<protein>
    <submittedName>
        <fullName evidence="2">Alpha/beta hydrolase-1</fullName>
    </submittedName>
</protein>
<dbReference type="Pfam" id="PF12697">
    <property type="entry name" value="Abhydrolase_6"/>
    <property type="match status" value="1"/>
</dbReference>
<dbReference type="GO" id="GO:0016787">
    <property type="term" value="F:hydrolase activity"/>
    <property type="evidence" value="ECO:0007669"/>
    <property type="project" value="UniProtKB-KW"/>
</dbReference>
<dbReference type="PANTHER" id="PTHR37017">
    <property type="entry name" value="AB HYDROLASE-1 DOMAIN-CONTAINING PROTEIN-RELATED"/>
    <property type="match status" value="1"/>
</dbReference>
<dbReference type="InterPro" id="IPR052897">
    <property type="entry name" value="Sec-Metab_Biosynth_Hydrolase"/>
</dbReference>
<dbReference type="OrthoDB" id="1263307at2759"/>
<dbReference type="InterPro" id="IPR029058">
    <property type="entry name" value="AB_hydrolase_fold"/>
</dbReference>
<dbReference type="SUPFAM" id="SSF53474">
    <property type="entry name" value="alpha/beta-Hydrolases"/>
    <property type="match status" value="1"/>
</dbReference>